<dbReference type="PROSITE" id="PS50011">
    <property type="entry name" value="PROTEIN_KINASE_DOM"/>
    <property type="match status" value="1"/>
</dbReference>
<feature type="compositionally biased region" description="Basic residues" evidence="10">
    <location>
        <begin position="171"/>
        <end position="181"/>
    </location>
</feature>
<evidence type="ECO:0000256" key="9">
    <source>
        <dbReference type="PROSITE-ProRule" id="PRU10141"/>
    </source>
</evidence>
<name>A0A367LMD7_9HYPO</name>
<sequence length="796" mass="90700">MGPGLLQKRNCPAVDASSLDLRLGSVDSNTSRAGSKVWSEIRGAIRALGKSGRNDSESSTVLTWRPDGTQTTRDKGKAVVLGQGREPVRRTKGLMPKDLVRKLGLHEASTVVQRDSPLKARVSLQLHASSGSSSTVSSDSSSKMSTPGNESTRKTSVDSRFSDLTQMKDTPKRRRSRRRPWSRSSPDGGTLQTIEESSQSVQPTILTVERAAAAKIYLELYFNELLNKPSARCLRRQLLESQLYCAHHLTGDQKEAIRRSFQLQETCHVRETRVLGSRSVSSLTAPDRPVSHIERYQPVKVLGRGSFGVVKLVRDTSESSGNQVLAMKVIRKSDMLRSNQEGHLRAERDFLVASEGSDWIVPLVASFQDPKNLYLVMEYMPGGDFLGLLIRENVLHESVARFYIAEMILAVEEAHRHRMIHRDIKPDNFLISASGHLKIADFGLAFDGHWSHDASYYSCQRYSLLQRFGIKVDGDSEDQKKCEGIATQLPWLQSMREVLQRHEKPSETRDLPRLLGWRNRCGNRATAHSVVGTSQYMAPESIGIILYECIYGCTPFFDEDGRKQIKSNILDHRNLFSFPHRPMVSDRCKDLMYHLIQDKEFRLCSKRYKMKDRTELDQGRKTDCFGRFVFPDDADEIKAHRWFRNLPWDRISTMRPPFVPHIANDEDTRYFEGSDPMDTSTGSSRRDMELTPDQVRATLHEFRPYVQNLAVDLMAAPFDSARLRSADDGIDSTARLTASERMMLKQFIRIYGRKEQKRPRDILLRDESIKDVVMDVRKKTAFIGYTWARRRPCGYM</sequence>
<dbReference type="AlphaFoldDB" id="A0A367LMD7"/>
<dbReference type="PANTHER" id="PTHR24356:SF400">
    <property type="entry name" value="SERINE_THREONINE-PROTEIN KINASE CBK1"/>
    <property type="match status" value="1"/>
</dbReference>
<comment type="caution">
    <text evidence="13">The sequence shown here is derived from an EMBL/GenBank/DDBJ whole genome shotgun (WGS) entry which is preliminary data.</text>
</comment>
<dbReference type="Gene3D" id="1.10.510.10">
    <property type="entry name" value="Transferase(Phosphotransferase) domain 1"/>
    <property type="match status" value="2"/>
</dbReference>
<dbReference type="InterPro" id="IPR011009">
    <property type="entry name" value="Kinase-like_dom_sf"/>
</dbReference>
<evidence type="ECO:0000256" key="5">
    <source>
        <dbReference type="ARBA" id="ARBA00022777"/>
    </source>
</evidence>
<dbReference type="SUPFAM" id="SSF56112">
    <property type="entry name" value="Protein kinase-like (PK-like)"/>
    <property type="match status" value="1"/>
</dbReference>
<protein>
    <recommendedName>
        <fullName evidence="1">non-specific serine/threonine protein kinase</fullName>
        <ecNumber evidence="1">2.7.11.1</ecNumber>
    </recommendedName>
</protein>
<feature type="compositionally biased region" description="Polar residues" evidence="10">
    <location>
        <begin position="190"/>
        <end position="200"/>
    </location>
</feature>
<keyword evidence="3" id="KW-0808">Transferase</keyword>
<feature type="domain" description="AGC-kinase C-terminal" evidence="12">
    <location>
        <begin position="644"/>
        <end position="717"/>
    </location>
</feature>
<evidence type="ECO:0000256" key="3">
    <source>
        <dbReference type="ARBA" id="ARBA00022679"/>
    </source>
</evidence>
<evidence type="ECO:0000256" key="2">
    <source>
        <dbReference type="ARBA" id="ARBA00022527"/>
    </source>
</evidence>
<feature type="region of interest" description="Disordered" evidence="10">
    <location>
        <begin position="125"/>
        <end position="200"/>
    </location>
</feature>
<gene>
    <name evidence="13" type="ORF">L249_3429</name>
</gene>
<evidence type="ECO:0000256" key="7">
    <source>
        <dbReference type="ARBA" id="ARBA00047899"/>
    </source>
</evidence>
<dbReference type="InterPro" id="IPR008271">
    <property type="entry name" value="Ser/Thr_kinase_AS"/>
</dbReference>
<feature type="domain" description="Protein kinase" evidence="11">
    <location>
        <begin position="296"/>
        <end position="616"/>
    </location>
</feature>
<evidence type="ECO:0000256" key="1">
    <source>
        <dbReference type="ARBA" id="ARBA00012513"/>
    </source>
</evidence>
<keyword evidence="14" id="KW-1185">Reference proteome</keyword>
<evidence type="ECO:0000256" key="8">
    <source>
        <dbReference type="ARBA" id="ARBA00048679"/>
    </source>
</evidence>
<evidence type="ECO:0000256" key="6">
    <source>
        <dbReference type="ARBA" id="ARBA00022840"/>
    </source>
</evidence>
<feature type="binding site" evidence="9">
    <location>
        <position position="332"/>
    </location>
    <ligand>
        <name>ATP</name>
        <dbReference type="ChEBI" id="CHEBI:30616"/>
    </ligand>
</feature>
<reference evidence="13 14" key="1">
    <citation type="journal article" date="2015" name="BMC Genomics">
        <title>Insights from the genome of Ophiocordyceps polyrhachis-furcata to pathogenicity and host specificity in insect fungi.</title>
        <authorList>
            <person name="Wichadakul D."/>
            <person name="Kobmoo N."/>
            <person name="Ingsriswang S."/>
            <person name="Tangphatsornruang S."/>
            <person name="Chantasingh D."/>
            <person name="Luangsa-ard J.J."/>
            <person name="Eurwilaichitr L."/>
        </authorList>
    </citation>
    <scope>NUCLEOTIDE SEQUENCE [LARGE SCALE GENOMIC DNA]</scope>
    <source>
        <strain evidence="13 14">BCC 54312</strain>
    </source>
</reference>
<keyword evidence="4 9" id="KW-0547">Nucleotide-binding</keyword>
<dbReference type="PROSITE" id="PS00108">
    <property type="entry name" value="PROTEIN_KINASE_ST"/>
    <property type="match status" value="1"/>
</dbReference>
<dbReference type="GO" id="GO:0035556">
    <property type="term" value="P:intracellular signal transduction"/>
    <property type="evidence" value="ECO:0007669"/>
    <property type="project" value="TreeGrafter"/>
</dbReference>
<dbReference type="InterPro" id="IPR000719">
    <property type="entry name" value="Prot_kinase_dom"/>
</dbReference>
<dbReference type="GO" id="GO:0005524">
    <property type="term" value="F:ATP binding"/>
    <property type="evidence" value="ECO:0007669"/>
    <property type="project" value="UniProtKB-UniRule"/>
</dbReference>
<evidence type="ECO:0000256" key="4">
    <source>
        <dbReference type="ARBA" id="ARBA00022741"/>
    </source>
</evidence>
<evidence type="ECO:0000259" key="11">
    <source>
        <dbReference type="PROSITE" id="PS50011"/>
    </source>
</evidence>
<comment type="catalytic activity">
    <reaction evidence="8">
        <text>L-seryl-[protein] + ATP = O-phospho-L-seryl-[protein] + ADP + H(+)</text>
        <dbReference type="Rhea" id="RHEA:17989"/>
        <dbReference type="Rhea" id="RHEA-COMP:9863"/>
        <dbReference type="Rhea" id="RHEA-COMP:11604"/>
        <dbReference type="ChEBI" id="CHEBI:15378"/>
        <dbReference type="ChEBI" id="CHEBI:29999"/>
        <dbReference type="ChEBI" id="CHEBI:30616"/>
        <dbReference type="ChEBI" id="CHEBI:83421"/>
        <dbReference type="ChEBI" id="CHEBI:456216"/>
        <dbReference type="EC" id="2.7.11.1"/>
    </reaction>
</comment>
<keyword evidence="5" id="KW-0418">Kinase</keyword>
<dbReference type="PROSITE" id="PS00107">
    <property type="entry name" value="PROTEIN_KINASE_ATP"/>
    <property type="match status" value="1"/>
</dbReference>
<dbReference type="InterPro" id="IPR000961">
    <property type="entry name" value="AGC-kinase_C"/>
</dbReference>
<dbReference type="Pfam" id="PF00069">
    <property type="entry name" value="Pkinase"/>
    <property type="match status" value="1"/>
</dbReference>
<dbReference type="EC" id="2.7.11.1" evidence="1"/>
<evidence type="ECO:0000259" key="12">
    <source>
        <dbReference type="PROSITE" id="PS51285"/>
    </source>
</evidence>
<keyword evidence="2" id="KW-0723">Serine/threonine-protein kinase</keyword>
<dbReference type="Proteomes" id="UP000253664">
    <property type="component" value="Unassembled WGS sequence"/>
</dbReference>
<dbReference type="InterPro" id="IPR050236">
    <property type="entry name" value="Ser_Thr_kinase_AGC"/>
</dbReference>
<evidence type="ECO:0000313" key="14">
    <source>
        <dbReference type="Proteomes" id="UP000253664"/>
    </source>
</evidence>
<keyword evidence="6 9" id="KW-0067">ATP-binding</keyword>
<dbReference type="Gene3D" id="3.30.200.20">
    <property type="entry name" value="Phosphorylase Kinase, domain 1"/>
    <property type="match status" value="1"/>
</dbReference>
<dbReference type="SMART" id="SM00220">
    <property type="entry name" value="S_TKc"/>
    <property type="match status" value="1"/>
</dbReference>
<dbReference type="GO" id="GO:0004674">
    <property type="term" value="F:protein serine/threonine kinase activity"/>
    <property type="evidence" value="ECO:0007669"/>
    <property type="project" value="UniProtKB-KW"/>
</dbReference>
<evidence type="ECO:0000313" key="13">
    <source>
        <dbReference type="EMBL" id="RCI15578.1"/>
    </source>
</evidence>
<feature type="compositionally biased region" description="Low complexity" evidence="10">
    <location>
        <begin position="129"/>
        <end position="145"/>
    </location>
</feature>
<dbReference type="InterPro" id="IPR017441">
    <property type="entry name" value="Protein_kinase_ATP_BS"/>
</dbReference>
<dbReference type="EMBL" id="LKCN02000002">
    <property type="protein sequence ID" value="RCI15578.1"/>
    <property type="molecule type" value="Genomic_DNA"/>
</dbReference>
<evidence type="ECO:0000256" key="10">
    <source>
        <dbReference type="SAM" id="MobiDB-lite"/>
    </source>
</evidence>
<proteinExistence type="predicted"/>
<accession>A0A367LMD7</accession>
<organism evidence="13 14">
    <name type="scientific">Ophiocordyceps polyrhachis-furcata BCC 54312</name>
    <dbReference type="NCBI Taxonomy" id="1330021"/>
    <lineage>
        <taxon>Eukaryota</taxon>
        <taxon>Fungi</taxon>
        <taxon>Dikarya</taxon>
        <taxon>Ascomycota</taxon>
        <taxon>Pezizomycotina</taxon>
        <taxon>Sordariomycetes</taxon>
        <taxon>Hypocreomycetidae</taxon>
        <taxon>Hypocreales</taxon>
        <taxon>Ophiocordycipitaceae</taxon>
        <taxon>Ophiocordyceps</taxon>
    </lineage>
</organism>
<dbReference type="OrthoDB" id="3638488at2759"/>
<dbReference type="STRING" id="1330021.A0A367LMD7"/>
<dbReference type="PANTHER" id="PTHR24356">
    <property type="entry name" value="SERINE/THREONINE-PROTEIN KINASE"/>
    <property type="match status" value="1"/>
</dbReference>
<comment type="catalytic activity">
    <reaction evidence="7">
        <text>L-threonyl-[protein] + ATP = O-phospho-L-threonyl-[protein] + ADP + H(+)</text>
        <dbReference type="Rhea" id="RHEA:46608"/>
        <dbReference type="Rhea" id="RHEA-COMP:11060"/>
        <dbReference type="Rhea" id="RHEA-COMP:11605"/>
        <dbReference type="ChEBI" id="CHEBI:15378"/>
        <dbReference type="ChEBI" id="CHEBI:30013"/>
        <dbReference type="ChEBI" id="CHEBI:30616"/>
        <dbReference type="ChEBI" id="CHEBI:61977"/>
        <dbReference type="ChEBI" id="CHEBI:456216"/>
        <dbReference type="EC" id="2.7.11.1"/>
    </reaction>
</comment>
<dbReference type="PROSITE" id="PS51285">
    <property type="entry name" value="AGC_KINASE_CTER"/>
    <property type="match status" value="1"/>
</dbReference>
<feature type="compositionally biased region" description="Basic and acidic residues" evidence="10">
    <location>
        <begin position="151"/>
        <end position="161"/>
    </location>
</feature>
<feature type="region of interest" description="Disordered" evidence="10">
    <location>
        <begin position="49"/>
        <end position="76"/>
    </location>
</feature>